<dbReference type="AlphaFoldDB" id="A0A5C7VWS0"/>
<evidence type="ECO:0000256" key="1">
    <source>
        <dbReference type="SAM" id="SignalP"/>
    </source>
</evidence>
<organism evidence="2 3">
    <name type="scientific">Nitrosomonas oligotropha</name>
    <dbReference type="NCBI Taxonomy" id="42354"/>
    <lineage>
        <taxon>Bacteria</taxon>
        <taxon>Pseudomonadati</taxon>
        <taxon>Pseudomonadota</taxon>
        <taxon>Betaproteobacteria</taxon>
        <taxon>Nitrosomonadales</taxon>
        <taxon>Nitrosomonadaceae</taxon>
        <taxon>Nitrosomonas</taxon>
    </lineage>
</organism>
<protein>
    <recommendedName>
        <fullName evidence="4">DUF4136 domain-containing protein</fullName>
    </recommendedName>
</protein>
<name>A0A5C7VWS0_9PROT</name>
<evidence type="ECO:0000313" key="3">
    <source>
        <dbReference type="Proteomes" id="UP000321055"/>
    </source>
</evidence>
<gene>
    <name evidence="2" type="ORF">E6Q60_05220</name>
</gene>
<keyword evidence="1" id="KW-0732">Signal</keyword>
<reference evidence="2 3" key="1">
    <citation type="submission" date="2018-09" db="EMBL/GenBank/DDBJ databases">
        <title>Metagenome Assembled Genomes from an Advanced Water Purification Facility.</title>
        <authorList>
            <person name="Stamps B.W."/>
            <person name="Spear J.R."/>
        </authorList>
    </citation>
    <scope>NUCLEOTIDE SEQUENCE [LARGE SCALE GENOMIC DNA]</scope>
    <source>
        <strain evidence="2">Bin_54_1</strain>
    </source>
</reference>
<evidence type="ECO:0000313" key="2">
    <source>
        <dbReference type="EMBL" id="TXI29053.1"/>
    </source>
</evidence>
<evidence type="ECO:0008006" key="4">
    <source>
        <dbReference type="Google" id="ProtNLM"/>
    </source>
</evidence>
<comment type="caution">
    <text evidence="2">The sequence shown here is derived from an EMBL/GenBank/DDBJ whole genome shotgun (WGS) entry which is preliminary data.</text>
</comment>
<dbReference type="PROSITE" id="PS51257">
    <property type="entry name" value="PROKAR_LIPOPROTEIN"/>
    <property type="match status" value="1"/>
</dbReference>
<sequence>MTIRKLTLVFVYTALLGMMAGCASFDRVAVTKFEPTRTDANAQFFKFTAFADAAYPLTSEEAERIRIDWLETWLRDNNYDAKRYEVISRVPVLRKKGVFGDIYDIFYEVRVAK</sequence>
<proteinExistence type="predicted"/>
<dbReference type="Proteomes" id="UP000321055">
    <property type="component" value="Unassembled WGS sequence"/>
</dbReference>
<feature type="chain" id="PRO_5022761846" description="DUF4136 domain-containing protein" evidence="1">
    <location>
        <begin position="24"/>
        <end position="113"/>
    </location>
</feature>
<dbReference type="EMBL" id="SSFX01000039">
    <property type="protein sequence ID" value="TXI29053.1"/>
    <property type="molecule type" value="Genomic_DNA"/>
</dbReference>
<accession>A0A5C7VWS0</accession>
<feature type="signal peptide" evidence="1">
    <location>
        <begin position="1"/>
        <end position="23"/>
    </location>
</feature>